<keyword evidence="7" id="KW-1185">Reference proteome</keyword>
<name>A0AAN6N0U9_9PEZI</name>
<keyword evidence="2" id="KW-0285">Flavoprotein</keyword>
<dbReference type="PANTHER" id="PTHR42973">
    <property type="entry name" value="BINDING OXIDOREDUCTASE, PUTATIVE (AFU_ORTHOLOGUE AFUA_1G17690)-RELATED"/>
    <property type="match status" value="1"/>
</dbReference>
<dbReference type="SUPFAM" id="SSF56176">
    <property type="entry name" value="FAD-binding/transporter-associated domain-like"/>
    <property type="match status" value="1"/>
</dbReference>
<organism evidence="6 7">
    <name type="scientific">Diplogelasinospora grovesii</name>
    <dbReference type="NCBI Taxonomy" id="303347"/>
    <lineage>
        <taxon>Eukaryota</taxon>
        <taxon>Fungi</taxon>
        <taxon>Dikarya</taxon>
        <taxon>Ascomycota</taxon>
        <taxon>Pezizomycotina</taxon>
        <taxon>Sordariomycetes</taxon>
        <taxon>Sordariomycetidae</taxon>
        <taxon>Sordariales</taxon>
        <taxon>Diplogelasinosporaceae</taxon>
        <taxon>Diplogelasinospora</taxon>
    </lineage>
</organism>
<dbReference type="InterPro" id="IPR016169">
    <property type="entry name" value="FAD-bd_PCMH_sub2"/>
</dbReference>
<dbReference type="Pfam" id="PF01565">
    <property type="entry name" value="FAD_binding_4"/>
    <property type="match status" value="1"/>
</dbReference>
<proteinExistence type="inferred from homology"/>
<gene>
    <name evidence="6" type="ORF">QBC46DRAFT_422660</name>
</gene>
<sequence length="445" mass="47049">MGFVFHCPRSETAWHQPTCIAQPDSAQDVQTLVKAVVGAGVPFAIRSGGHDPAPFDASISTGVLISMSQLNNITYDATNNVVSIGPGARWGAVYSLLDSYNVTAVGGRVMDVGVGGFYLGGGLSYLTDLYGMACDNVQSFEVVLANGSLVDACATSHSDLFWALKGGANNFGIVTKFTVSTYPIKQGWGGLRGYTYDQLPKVLAALDAYQTKPDKDLYANLIIDVAAANQTEYGVLVTFIYLKPVANPAAYAPFYNITPVIDETGFATLYGLMADFPSPPLPPRHNWYATSFEPSPTVFAGLAALLSTNGSGAAPEVAALGGVEAGSLVVTVQPIAAHVAGVGGNNALGLRNVTQTWIALDMSWDKAADDGIVNKALEGLLGRVQNLTVENGVALEYVFMNDASWDQGVIASYGKTSVDRLRDVQRVYDPCLVFQKLVPGGQKIP</sequence>
<dbReference type="AlphaFoldDB" id="A0AAN6N0U9"/>
<evidence type="ECO:0000313" key="7">
    <source>
        <dbReference type="Proteomes" id="UP001303473"/>
    </source>
</evidence>
<dbReference type="EMBL" id="MU853924">
    <property type="protein sequence ID" value="KAK3935427.1"/>
    <property type="molecule type" value="Genomic_DNA"/>
</dbReference>
<comment type="similarity">
    <text evidence="1">Belongs to the oxygen-dependent FAD-linked oxidoreductase family.</text>
</comment>
<dbReference type="PANTHER" id="PTHR42973:SF13">
    <property type="entry name" value="FAD-BINDING PCMH-TYPE DOMAIN-CONTAINING PROTEIN"/>
    <property type="match status" value="1"/>
</dbReference>
<dbReference type="InterPro" id="IPR016166">
    <property type="entry name" value="FAD-bd_PCMH"/>
</dbReference>
<comment type="caution">
    <text evidence="6">The sequence shown here is derived from an EMBL/GenBank/DDBJ whole genome shotgun (WGS) entry which is preliminary data.</text>
</comment>
<accession>A0AAN6N0U9</accession>
<evidence type="ECO:0000256" key="4">
    <source>
        <dbReference type="ARBA" id="ARBA00023002"/>
    </source>
</evidence>
<dbReference type="InterPro" id="IPR050416">
    <property type="entry name" value="FAD-linked_Oxidoreductase"/>
</dbReference>
<dbReference type="Proteomes" id="UP001303473">
    <property type="component" value="Unassembled WGS sequence"/>
</dbReference>
<dbReference type="InterPro" id="IPR036318">
    <property type="entry name" value="FAD-bd_PCMH-like_sf"/>
</dbReference>
<dbReference type="Gene3D" id="3.30.465.10">
    <property type="match status" value="1"/>
</dbReference>
<dbReference type="GO" id="GO:0071949">
    <property type="term" value="F:FAD binding"/>
    <property type="evidence" value="ECO:0007669"/>
    <property type="project" value="InterPro"/>
</dbReference>
<evidence type="ECO:0000259" key="5">
    <source>
        <dbReference type="PROSITE" id="PS51387"/>
    </source>
</evidence>
<evidence type="ECO:0000256" key="3">
    <source>
        <dbReference type="ARBA" id="ARBA00022827"/>
    </source>
</evidence>
<keyword evidence="4" id="KW-0560">Oxidoreductase</keyword>
<reference evidence="7" key="1">
    <citation type="journal article" date="2023" name="Mol. Phylogenet. Evol.">
        <title>Genome-scale phylogeny and comparative genomics of the fungal order Sordariales.</title>
        <authorList>
            <person name="Hensen N."/>
            <person name="Bonometti L."/>
            <person name="Westerberg I."/>
            <person name="Brannstrom I.O."/>
            <person name="Guillou S."/>
            <person name="Cros-Aarteil S."/>
            <person name="Calhoun S."/>
            <person name="Haridas S."/>
            <person name="Kuo A."/>
            <person name="Mondo S."/>
            <person name="Pangilinan J."/>
            <person name="Riley R."/>
            <person name="LaButti K."/>
            <person name="Andreopoulos B."/>
            <person name="Lipzen A."/>
            <person name="Chen C."/>
            <person name="Yan M."/>
            <person name="Daum C."/>
            <person name="Ng V."/>
            <person name="Clum A."/>
            <person name="Steindorff A."/>
            <person name="Ohm R.A."/>
            <person name="Martin F."/>
            <person name="Silar P."/>
            <person name="Natvig D.O."/>
            <person name="Lalanne C."/>
            <person name="Gautier V."/>
            <person name="Ament-Velasquez S.L."/>
            <person name="Kruys A."/>
            <person name="Hutchinson M.I."/>
            <person name="Powell A.J."/>
            <person name="Barry K."/>
            <person name="Miller A.N."/>
            <person name="Grigoriev I.V."/>
            <person name="Debuchy R."/>
            <person name="Gladieux P."/>
            <person name="Hiltunen Thoren M."/>
            <person name="Johannesson H."/>
        </authorList>
    </citation>
    <scope>NUCLEOTIDE SEQUENCE [LARGE SCALE GENOMIC DNA]</scope>
    <source>
        <strain evidence="7">CBS 340.73</strain>
    </source>
</reference>
<evidence type="ECO:0000313" key="6">
    <source>
        <dbReference type="EMBL" id="KAK3935427.1"/>
    </source>
</evidence>
<feature type="domain" description="FAD-binding PCMH-type" evidence="5">
    <location>
        <begin position="13"/>
        <end position="184"/>
    </location>
</feature>
<dbReference type="PROSITE" id="PS51387">
    <property type="entry name" value="FAD_PCMH"/>
    <property type="match status" value="1"/>
</dbReference>
<keyword evidence="3" id="KW-0274">FAD</keyword>
<dbReference type="GO" id="GO:0016491">
    <property type="term" value="F:oxidoreductase activity"/>
    <property type="evidence" value="ECO:0007669"/>
    <property type="project" value="UniProtKB-KW"/>
</dbReference>
<protein>
    <recommendedName>
        <fullName evidence="5">FAD-binding PCMH-type domain-containing protein</fullName>
    </recommendedName>
</protein>
<dbReference type="InterPro" id="IPR006094">
    <property type="entry name" value="Oxid_FAD_bind_N"/>
</dbReference>
<evidence type="ECO:0000256" key="2">
    <source>
        <dbReference type="ARBA" id="ARBA00022630"/>
    </source>
</evidence>
<evidence type="ECO:0000256" key="1">
    <source>
        <dbReference type="ARBA" id="ARBA00005466"/>
    </source>
</evidence>